<dbReference type="Pfam" id="PF01814">
    <property type="entry name" value="Hemerythrin"/>
    <property type="match status" value="1"/>
</dbReference>
<dbReference type="EMBL" id="ONZF01000004">
    <property type="protein sequence ID" value="SPJ24274.1"/>
    <property type="molecule type" value="Genomic_DNA"/>
</dbReference>
<dbReference type="RefSeq" id="WP_245897586.1">
    <property type="nucleotide sequence ID" value="NZ_ONZF01000004.1"/>
</dbReference>
<gene>
    <name evidence="2" type="ORF">PAA8504_02102</name>
</gene>
<protein>
    <recommendedName>
        <fullName evidence="1">Hemerythrin-like domain-containing protein</fullName>
    </recommendedName>
</protein>
<dbReference type="Proteomes" id="UP000244912">
    <property type="component" value="Unassembled WGS sequence"/>
</dbReference>
<evidence type="ECO:0000313" key="2">
    <source>
        <dbReference type="EMBL" id="SPJ24274.1"/>
    </source>
</evidence>
<name>A0A2R8BVS9_9RHOB</name>
<feature type="domain" description="Hemerythrin-like" evidence="1">
    <location>
        <begin position="46"/>
        <end position="185"/>
    </location>
</feature>
<proteinExistence type="predicted"/>
<sequence>MSRDMTEEEIQALEKREGLPDALRVLVDELPRGTWEAHPNFSPLTRFWLQRHLMFREILERLQGGTRGYLDGLMDADQYGRNTARMAQFFLQELHGHHSIEDHHYFPALTGLDGRLEKGFLILDADHHALDGHLNGLAEGTNAMLRGLSGADPKREAGLLDDRLTEFGTFLDRHLTDEEDLVVPVILKYAPEIH</sequence>
<evidence type="ECO:0000313" key="3">
    <source>
        <dbReference type="Proteomes" id="UP000244912"/>
    </source>
</evidence>
<reference evidence="2 3" key="1">
    <citation type="submission" date="2018-03" db="EMBL/GenBank/DDBJ databases">
        <authorList>
            <person name="Keele B.F."/>
        </authorList>
    </citation>
    <scope>NUCLEOTIDE SEQUENCE [LARGE SCALE GENOMIC DNA]</scope>
    <source>
        <strain evidence="2 3">CECT 8504</strain>
    </source>
</reference>
<dbReference type="AlphaFoldDB" id="A0A2R8BVS9"/>
<dbReference type="CDD" id="cd12108">
    <property type="entry name" value="Hr-like"/>
    <property type="match status" value="1"/>
</dbReference>
<keyword evidence="3" id="KW-1185">Reference proteome</keyword>
<evidence type="ECO:0000259" key="1">
    <source>
        <dbReference type="Pfam" id="PF01814"/>
    </source>
</evidence>
<dbReference type="InterPro" id="IPR012312">
    <property type="entry name" value="Hemerythrin-like"/>
</dbReference>
<dbReference type="Gene3D" id="1.20.120.520">
    <property type="entry name" value="nmb1532 protein domain like"/>
    <property type="match status" value="1"/>
</dbReference>
<organism evidence="2 3">
    <name type="scientific">Palleronia abyssalis</name>
    <dbReference type="NCBI Taxonomy" id="1501240"/>
    <lineage>
        <taxon>Bacteria</taxon>
        <taxon>Pseudomonadati</taxon>
        <taxon>Pseudomonadota</taxon>
        <taxon>Alphaproteobacteria</taxon>
        <taxon>Rhodobacterales</taxon>
        <taxon>Roseobacteraceae</taxon>
        <taxon>Palleronia</taxon>
    </lineage>
</organism>
<accession>A0A2R8BVS9</accession>